<reference evidence="6" key="1">
    <citation type="submission" date="2016-10" db="EMBL/GenBank/DDBJ databases">
        <authorList>
            <person name="Varghese N."/>
            <person name="Submissions S."/>
        </authorList>
    </citation>
    <scope>NUCLEOTIDE SEQUENCE [LARGE SCALE GENOMIC DNA]</scope>
    <source>
        <strain evidence="6">DSM 25030</strain>
    </source>
</reference>
<dbReference type="InterPro" id="IPR006046">
    <property type="entry name" value="Alpha_amylase"/>
</dbReference>
<feature type="domain" description="Glycosyl hydrolase family 13 catalytic" evidence="4">
    <location>
        <begin position="54"/>
        <end position="474"/>
    </location>
</feature>
<comment type="catalytic activity">
    <reaction evidence="3">
        <text>Endohydrolysis of (1-&gt;4)-alpha-D-glucosidic linkages in polysaccharides containing three or more (1-&gt;4)-alpha-linked D-glucose units.</text>
        <dbReference type="EC" id="3.2.1.1"/>
    </reaction>
</comment>
<evidence type="ECO:0000313" key="6">
    <source>
        <dbReference type="Proteomes" id="UP000199592"/>
    </source>
</evidence>
<evidence type="ECO:0000313" key="5">
    <source>
        <dbReference type="EMBL" id="SDW23392.1"/>
    </source>
</evidence>
<dbReference type="GO" id="GO:0043169">
    <property type="term" value="F:cation binding"/>
    <property type="evidence" value="ECO:0007669"/>
    <property type="project" value="InterPro"/>
</dbReference>
<dbReference type="PRINTS" id="PR00110">
    <property type="entry name" value="ALPHAAMYLASE"/>
</dbReference>
<dbReference type="PANTHER" id="PTHR10357:SF209">
    <property type="entry name" value="PERIPLASMIC ALPHA-AMYLASE"/>
    <property type="match status" value="1"/>
</dbReference>
<dbReference type="EMBL" id="FNMY01000001">
    <property type="protein sequence ID" value="SDW23392.1"/>
    <property type="molecule type" value="Genomic_DNA"/>
</dbReference>
<dbReference type="AlphaFoldDB" id="A0A1H2RV87"/>
<dbReference type="Gene3D" id="3.20.20.80">
    <property type="entry name" value="Glycosidases"/>
    <property type="match status" value="2"/>
</dbReference>
<keyword evidence="3" id="KW-0378">Hydrolase</keyword>
<dbReference type="EC" id="3.2.1.1" evidence="3"/>
<dbReference type="STRING" id="1073328.SAMN05216294_2168"/>
<organism evidence="5 6">
    <name type="scientific">Flagellimonas zhangzhouensis</name>
    <dbReference type="NCBI Taxonomy" id="1073328"/>
    <lineage>
        <taxon>Bacteria</taxon>
        <taxon>Pseudomonadati</taxon>
        <taxon>Bacteroidota</taxon>
        <taxon>Flavobacteriia</taxon>
        <taxon>Flavobacteriales</taxon>
        <taxon>Flavobacteriaceae</taxon>
        <taxon>Flagellimonas</taxon>
    </lineage>
</organism>
<comment type="similarity">
    <text evidence="1 2">Belongs to the glycosyl hydrolase 13 family.</text>
</comment>
<dbReference type="RefSeq" id="WP_090295331.1">
    <property type="nucleotide sequence ID" value="NZ_FNKI01000002.1"/>
</dbReference>
<dbReference type="OrthoDB" id="9805159at2"/>
<keyword evidence="3" id="KW-0326">Glycosidase</keyword>
<keyword evidence="6" id="KW-1185">Reference proteome</keyword>
<dbReference type="GO" id="GO:0004556">
    <property type="term" value="F:alpha-amylase activity"/>
    <property type="evidence" value="ECO:0007669"/>
    <property type="project" value="UniProtKB-UniRule"/>
</dbReference>
<dbReference type="PANTHER" id="PTHR10357">
    <property type="entry name" value="ALPHA-AMYLASE FAMILY MEMBER"/>
    <property type="match status" value="1"/>
</dbReference>
<dbReference type="GO" id="GO:0005975">
    <property type="term" value="P:carbohydrate metabolic process"/>
    <property type="evidence" value="ECO:0007669"/>
    <property type="project" value="InterPro"/>
</dbReference>
<dbReference type="InterPro" id="IPR006047">
    <property type="entry name" value="GH13_cat_dom"/>
</dbReference>
<dbReference type="InterPro" id="IPR017853">
    <property type="entry name" value="GH"/>
</dbReference>
<dbReference type="PROSITE" id="PS51257">
    <property type="entry name" value="PROKAR_LIPOPROTEIN"/>
    <property type="match status" value="1"/>
</dbReference>
<evidence type="ECO:0000256" key="1">
    <source>
        <dbReference type="ARBA" id="ARBA00008061"/>
    </source>
</evidence>
<dbReference type="SMART" id="SM00642">
    <property type="entry name" value="Aamy"/>
    <property type="match status" value="1"/>
</dbReference>
<accession>A0A1H2RV87</accession>
<evidence type="ECO:0000259" key="4">
    <source>
        <dbReference type="SMART" id="SM00642"/>
    </source>
</evidence>
<dbReference type="SUPFAM" id="SSF51445">
    <property type="entry name" value="(Trans)glycosidases"/>
    <property type="match status" value="1"/>
</dbReference>
<proteinExistence type="inferred from homology"/>
<sequence length="564" mass="64401">MKKLLVIMAIFSSLAGCKKVKKQAEQQPESKEVVQVEAPKKEVPFVWEGANIYFLLTDRFNNGNPENDVNFGRTDTTAVLRGFEGGDIQGIIQKLEEGYFTNLGINAIWFTPVVEQIHGATDEGTGKTYGYHGYWAKDWTAIDPNFGTKKDLEKLVKIAHGKGIRILLDVVLNHTGPVTEKDPVWPDDWVRTGPSCEFTTYENTTECTLVKNLPDILTESDEPVELPDALLAKWKDEGRLSKELDELQLFFERTGYPRAPRYYIIKWLTDYINDLGVDGFRVDTVKHVNEDAWDDLHTEASYAFEMWKKKHQNQILDDNPFYMVGEVYNYGISSGRDFDFGDRKVDFFDHGFKSLINFELKWEADNDYETIFKKYSKILNTKLQGKSVLNYLTSHDDGSPYDKERKKPYRAANVLLLTPGASQVYYGDETSRPLVVEGATGDANLRSLMNWEDLDSIQEIQNIHEHWQKLGQFRRNHPAVGAGKHKRLAKSPYVFSRTYTNGEYKDKVVVGLDLPKGKKSLWVKGFFGDGTTLRDTYSNTEVVVANGKVILENDFDIALLELVE</sequence>
<evidence type="ECO:0000256" key="3">
    <source>
        <dbReference type="RuleBase" id="RU361134"/>
    </source>
</evidence>
<gene>
    <name evidence="5" type="ORF">SAMN04487892_0816</name>
</gene>
<dbReference type="Proteomes" id="UP000199592">
    <property type="component" value="Unassembled WGS sequence"/>
</dbReference>
<keyword evidence="3" id="KW-0119">Carbohydrate metabolism</keyword>
<protein>
    <recommendedName>
        <fullName evidence="3">Alpha-amylase</fullName>
        <ecNumber evidence="3">3.2.1.1</ecNumber>
    </recommendedName>
</protein>
<evidence type="ECO:0000256" key="2">
    <source>
        <dbReference type="RuleBase" id="RU003615"/>
    </source>
</evidence>
<name>A0A1H2RV87_9FLAO</name>
<dbReference type="Pfam" id="PF00128">
    <property type="entry name" value="Alpha-amylase"/>
    <property type="match status" value="2"/>
</dbReference>